<dbReference type="EMBL" id="CP000527">
    <property type="protein sequence ID" value="ABM27556.1"/>
    <property type="molecule type" value="Genomic_DNA"/>
</dbReference>
<sequence>MNTSIEDLLEQVREELAHMDVALDGLERNPEGDFIVPQQTMTSMLSAMHEIFRAWNKAHRSFSMVMASTLMHRDETLDRMLHEDEQGTVH</sequence>
<evidence type="ECO:0000313" key="1">
    <source>
        <dbReference type="EMBL" id="ABM27556.1"/>
    </source>
</evidence>
<evidence type="ECO:0000313" key="2">
    <source>
        <dbReference type="Proteomes" id="UP000009173"/>
    </source>
</evidence>
<organism evidence="1 2">
    <name type="scientific">Nitratidesulfovibrio vulgaris (strain DP4)</name>
    <name type="common">Desulfovibrio vulgaris</name>
    <dbReference type="NCBI Taxonomy" id="391774"/>
    <lineage>
        <taxon>Bacteria</taxon>
        <taxon>Pseudomonadati</taxon>
        <taxon>Thermodesulfobacteriota</taxon>
        <taxon>Desulfovibrionia</taxon>
        <taxon>Desulfovibrionales</taxon>
        <taxon>Desulfovibrionaceae</taxon>
        <taxon>Nitratidesulfovibrio</taxon>
    </lineage>
</organism>
<protein>
    <submittedName>
        <fullName evidence="1">Uncharacterized protein</fullName>
    </submittedName>
</protein>
<proteinExistence type="predicted"/>
<reference evidence="2" key="1">
    <citation type="journal article" date="2009" name="Environ. Microbiol.">
        <title>Contribution of mobile genetic elements to Desulfovibrio vulgaris genome plasticity.</title>
        <authorList>
            <person name="Walker C.B."/>
            <person name="Stolyar S."/>
            <person name="Chivian D."/>
            <person name="Pinel N."/>
            <person name="Gabster J.A."/>
            <person name="Dehal P.S."/>
            <person name="He Z."/>
            <person name="Yang Z.K."/>
            <person name="Yen H.C."/>
            <person name="Zhou J."/>
            <person name="Wall J.D."/>
            <person name="Hazen T.C."/>
            <person name="Arkin A.P."/>
            <person name="Stahl D.A."/>
        </authorList>
    </citation>
    <scope>NUCLEOTIDE SEQUENCE [LARGE SCALE GENOMIC DNA]</scope>
    <source>
        <strain evidence="2">DP4</strain>
    </source>
</reference>
<dbReference type="AlphaFoldDB" id="A0A0H3A693"/>
<name>A0A0H3A693_NITV4</name>
<dbReference type="Proteomes" id="UP000009173">
    <property type="component" value="Chromosome"/>
</dbReference>
<dbReference type="HOGENOM" id="CLU_2436057_0_0_7"/>
<dbReference type="KEGG" id="dvl:Dvul_0533"/>
<accession>A0A0H3A693</accession>
<gene>
    <name evidence="1" type="ordered locus">Dvul_0533</name>
</gene>
<dbReference type="RefSeq" id="WP_010940044.1">
    <property type="nucleotide sequence ID" value="NC_008751.1"/>
</dbReference>